<accession>A0A812SK44</accession>
<gene>
    <name evidence="8" type="primary">DGD1</name>
    <name evidence="8" type="ORF">SNEC2469_LOCUS13498</name>
</gene>
<sequence length="226" mass="25201">APRPKKRSLPGQGALGAAALPLAAAIRQRRHRRLRQRVPWRMVRLAASGEDGEEEQNPIKSAIAFISGVVGWLMGMLNEETQSTTETRSSEGEEGGASLVQQLGRTPIDAQKGLPIYSLGPFPRCTEASDLRSRARHVTVITTAALPWTTGPSINPLLRSLHLARNGHGVIFVMPWVRLKEEQAILFPEGVSFRSVEEQERYVAKWCRDRAGMDPDKLPITFRWYE</sequence>
<evidence type="ECO:0000256" key="3">
    <source>
        <dbReference type="ARBA" id="ARBA00009481"/>
    </source>
</evidence>
<comment type="caution">
    <text evidence="8">The sequence shown here is derived from an EMBL/GenBank/DDBJ whole genome shotgun (WGS) entry which is preliminary data.</text>
</comment>
<feature type="non-terminal residue" evidence="8">
    <location>
        <position position="1"/>
    </location>
</feature>
<name>A0A812SK44_9DINO</name>
<comment type="similarity">
    <text evidence="3">Belongs to the glycosyltransferase group 1 family. Glycosyltransferase 4 subfamily.</text>
</comment>
<dbReference type="Proteomes" id="UP000601435">
    <property type="component" value="Unassembled WGS sequence"/>
</dbReference>
<dbReference type="EMBL" id="CAJNJA010021540">
    <property type="protein sequence ID" value="CAE7477630.1"/>
    <property type="molecule type" value="Genomic_DNA"/>
</dbReference>
<dbReference type="GO" id="GO:0046481">
    <property type="term" value="F:digalactosyldiacylglycerol synthase activity"/>
    <property type="evidence" value="ECO:0007669"/>
    <property type="project" value="InterPro"/>
</dbReference>
<evidence type="ECO:0000256" key="4">
    <source>
        <dbReference type="ARBA" id="ARBA00022528"/>
    </source>
</evidence>
<protein>
    <submittedName>
        <fullName evidence="8">DGD1 protein</fullName>
    </submittedName>
</protein>
<dbReference type="AlphaFoldDB" id="A0A812SK44"/>
<dbReference type="PANTHER" id="PTHR46132">
    <property type="entry name" value="DIGALACTOSYLDIACYLGLYCEROL SYNTHASE 2, CHLOROPLASTIC"/>
    <property type="match status" value="1"/>
</dbReference>
<evidence type="ECO:0000256" key="1">
    <source>
        <dbReference type="ARBA" id="ARBA00004229"/>
    </source>
</evidence>
<keyword evidence="6" id="KW-0808">Transferase</keyword>
<dbReference type="GO" id="GO:0016020">
    <property type="term" value="C:membrane"/>
    <property type="evidence" value="ECO:0007669"/>
    <property type="project" value="UniProtKB-SubCell"/>
</dbReference>
<evidence type="ECO:0000256" key="7">
    <source>
        <dbReference type="ARBA" id="ARBA00023136"/>
    </source>
</evidence>
<keyword evidence="5" id="KW-0934">Plastid</keyword>
<reference evidence="8" key="1">
    <citation type="submission" date="2021-02" db="EMBL/GenBank/DDBJ databases">
        <authorList>
            <person name="Dougan E. K."/>
            <person name="Rhodes N."/>
            <person name="Thang M."/>
            <person name="Chan C."/>
        </authorList>
    </citation>
    <scope>NUCLEOTIDE SEQUENCE</scope>
</reference>
<proteinExistence type="inferred from homology"/>
<organism evidence="8 9">
    <name type="scientific">Symbiodinium necroappetens</name>
    <dbReference type="NCBI Taxonomy" id="1628268"/>
    <lineage>
        <taxon>Eukaryota</taxon>
        <taxon>Sar</taxon>
        <taxon>Alveolata</taxon>
        <taxon>Dinophyceae</taxon>
        <taxon>Suessiales</taxon>
        <taxon>Symbiodiniaceae</taxon>
        <taxon>Symbiodinium</taxon>
    </lineage>
</organism>
<evidence type="ECO:0000256" key="5">
    <source>
        <dbReference type="ARBA" id="ARBA00022640"/>
    </source>
</evidence>
<dbReference type="InterPro" id="IPR044525">
    <property type="entry name" value="DGDG1/2"/>
</dbReference>
<evidence type="ECO:0000313" key="8">
    <source>
        <dbReference type="EMBL" id="CAE7477630.1"/>
    </source>
</evidence>
<keyword evidence="4" id="KW-0150">Chloroplast</keyword>
<dbReference type="OrthoDB" id="1700462at2759"/>
<evidence type="ECO:0000256" key="6">
    <source>
        <dbReference type="ARBA" id="ARBA00022679"/>
    </source>
</evidence>
<dbReference type="PANTHER" id="PTHR46132:SF1">
    <property type="entry name" value="DIGALACTOSYLDIACYLGLYCEROL SYNTHASE 2, CHLOROPLASTIC"/>
    <property type="match status" value="1"/>
</dbReference>
<keyword evidence="9" id="KW-1185">Reference proteome</keyword>
<keyword evidence="7" id="KW-0472">Membrane</keyword>
<evidence type="ECO:0000313" key="9">
    <source>
        <dbReference type="Proteomes" id="UP000601435"/>
    </source>
</evidence>
<evidence type="ECO:0000256" key="2">
    <source>
        <dbReference type="ARBA" id="ARBA00004370"/>
    </source>
</evidence>
<feature type="non-terminal residue" evidence="8">
    <location>
        <position position="226"/>
    </location>
</feature>
<dbReference type="GO" id="GO:0009507">
    <property type="term" value="C:chloroplast"/>
    <property type="evidence" value="ECO:0007669"/>
    <property type="project" value="UniProtKB-SubCell"/>
</dbReference>
<comment type="subcellular location">
    <subcellularLocation>
        <location evidence="2">Membrane</location>
    </subcellularLocation>
    <subcellularLocation>
        <location evidence="1">Plastid</location>
        <location evidence="1">Chloroplast</location>
    </subcellularLocation>
</comment>